<name>A0A395M313_9BACT</name>
<dbReference type="Proteomes" id="UP000266389">
    <property type="component" value="Unassembled WGS sequence"/>
</dbReference>
<keyword evidence="5" id="KW-0786">Thiamine pyrophosphate</keyword>
<accession>A0A395M313</accession>
<dbReference type="Gene3D" id="3.40.50.920">
    <property type="match status" value="1"/>
</dbReference>
<dbReference type="Pfam" id="PF02780">
    <property type="entry name" value="Transketolase_C"/>
    <property type="match status" value="1"/>
</dbReference>
<evidence type="ECO:0000256" key="5">
    <source>
        <dbReference type="ARBA" id="ARBA00023052"/>
    </source>
</evidence>
<comment type="caution">
    <text evidence="7">The sequence shown here is derived from an EMBL/GenBank/DDBJ whole genome shotgun (WGS) entry which is preliminary data.</text>
</comment>
<reference evidence="7 8" key="1">
    <citation type="journal article" date="2011" name="ISME J.">
        <title>Community ecology of hot spring cyanobacterial mats: predominant populations and their functional potential.</title>
        <authorList>
            <person name="Klatt C.G."/>
            <person name="Wood J.M."/>
            <person name="Rusch D.B."/>
            <person name="Bateson M.M."/>
            <person name="Hamamura N."/>
            <person name="Heidelberg J.F."/>
            <person name="Grossman A.R."/>
            <person name="Bhaya D."/>
            <person name="Cohan F.M."/>
            <person name="Kuhl M."/>
            <person name="Bryant D.A."/>
            <person name="Ward D.M."/>
        </authorList>
    </citation>
    <scope>NUCLEOTIDE SEQUENCE [LARGE SCALE GENOMIC DNA]</scope>
    <source>
        <strain evidence="7">OS</strain>
    </source>
</reference>
<evidence type="ECO:0000256" key="3">
    <source>
        <dbReference type="ARBA" id="ARBA00022679"/>
    </source>
</evidence>
<dbReference type="PANTHER" id="PTHR43322:SF5">
    <property type="entry name" value="1-DEOXY-D-XYLULOSE-5-PHOSPHATE SYNTHASE, CHLOROPLASTIC"/>
    <property type="match status" value="1"/>
</dbReference>
<organism evidence="7 8">
    <name type="scientific">Candidatus Thermochlorobacter aerophilus</name>
    <dbReference type="NCBI Taxonomy" id="1868324"/>
    <lineage>
        <taxon>Bacteria</taxon>
        <taxon>Pseudomonadati</taxon>
        <taxon>Chlorobiota</taxon>
        <taxon>Chlorobiia</taxon>
        <taxon>Chlorobiales</taxon>
        <taxon>Candidatus Thermochlorobacteriaceae</taxon>
        <taxon>Candidatus Thermochlorobacter</taxon>
    </lineage>
</organism>
<dbReference type="InterPro" id="IPR005477">
    <property type="entry name" value="Dxylulose-5-P_synthase"/>
</dbReference>
<evidence type="ECO:0000313" key="8">
    <source>
        <dbReference type="Proteomes" id="UP000266389"/>
    </source>
</evidence>
<dbReference type="GO" id="GO:0008661">
    <property type="term" value="F:1-deoxy-D-xylulose-5-phosphate synthase activity"/>
    <property type="evidence" value="ECO:0007669"/>
    <property type="project" value="InterPro"/>
</dbReference>
<sequence>MRTLPNVMVFCPSDAEELAQGIKVLAEYPAPCYIRHNPHPAPIAHPAPFEIGKAEVLSDGNDVAILVYGFLLREAVKAKAILEAQGKSVRLVNIRMPKPIDESVILNAVKDCHLVVTLEDHFLTGGLYSIVAELLLKHRLTGNVLPIALEHRWFKPALLDRVLEYEGFTGKQIADKILNALA</sequence>
<dbReference type="InterPro" id="IPR009014">
    <property type="entry name" value="Transketo_C/PFOR_II"/>
</dbReference>
<dbReference type="EMBL" id="PHFL01000008">
    <property type="protein sequence ID" value="RFM25157.1"/>
    <property type="molecule type" value="Genomic_DNA"/>
</dbReference>
<dbReference type="SUPFAM" id="SSF52518">
    <property type="entry name" value="Thiamin diphosphate-binding fold (THDP-binding)"/>
    <property type="match status" value="1"/>
</dbReference>
<dbReference type="AlphaFoldDB" id="A0A395M313"/>
<evidence type="ECO:0000256" key="4">
    <source>
        <dbReference type="ARBA" id="ARBA00022842"/>
    </source>
</evidence>
<dbReference type="SUPFAM" id="SSF52922">
    <property type="entry name" value="TK C-terminal domain-like"/>
    <property type="match status" value="1"/>
</dbReference>
<protein>
    <recommendedName>
        <fullName evidence="6">Transketolase C-terminal domain-containing protein</fullName>
    </recommendedName>
</protein>
<evidence type="ECO:0000256" key="2">
    <source>
        <dbReference type="ARBA" id="ARBA00011738"/>
    </source>
</evidence>
<dbReference type="Gene3D" id="3.40.50.970">
    <property type="match status" value="1"/>
</dbReference>
<feature type="domain" description="Transketolase C-terminal" evidence="6">
    <location>
        <begin position="52"/>
        <end position="173"/>
    </location>
</feature>
<keyword evidence="3" id="KW-0808">Transferase</keyword>
<dbReference type="GO" id="GO:0005829">
    <property type="term" value="C:cytosol"/>
    <property type="evidence" value="ECO:0007669"/>
    <property type="project" value="TreeGrafter"/>
</dbReference>
<proteinExistence type="predicted"/>
<dbReference type="GO" id="GO:0019288">
    <property type="term" value="P:isopentenyl diphosphate biosynthetic process, methylerythritol 4-phosphate pathway"/>
    <property type="evidence" value="ECO:0007669"/>
    <property type="project" value="TreeGrafter"/>
</dbReference>
<keyword evidence="4" id="KW-0460">Magnesium</keyword>
<dbReference type="InterPro" id="IPR029061">
    <property type="entry name" value="THDP-binding"/>
</dbReference>
<dbReference type="GO" id="GO:0016114">
    <property type="term" value="P:terpenoid biosynthetic process"/>
    <property type="evidence" value="ECO:0007669"/>
    <property type="project" value="InterPro"/>
</dbReference>
<comment type="cofactor">
    <cofactor evidence="1">
        <name>Mg(2+)</name>
        <dbReference type="ChEBI" id="CHEBI:18420"/>
    </cofactor>
</comment>
<evidence type="ECO:0000313" key="7">
    <source>
        <dbReference type="EMBL" id="RFM25157.1"/>
    </source>
</evidence>
<dbReference type="InterPro" id="IPR033248">
    <property type="entry name" value="Transketolase_C"/>
</dbReference>
<dbReference type="PANTHER" id="PTHR43322">
    <property type="entry name" value="1-D-DEOXYXYLULOSE 5-PHOSPHATE SYNTHASE-RELATED"/>
    <property type="match status" value="1"/>
</dbReference>
<evidence type="ECO:0000259" key="6">
    <source>
        <dbReference type="Pfam" id="PF02780"/>
    </source>
</evidence>
<evidence type="ECO:0000256" key="1">
    <source>
        <dbReference type="ARBA" id="ARBA00001946"/>
    </source>
</evidence>
<gene>
    <name evidence="7" type="ORF">D0433_01860</name>
</gene>
<comment type="subunit">
    <text evidence="2">Homodimer.</text>
</comment>